<keyword evidence="2" id="KW-1185">Reference proteome</keyword>
<dbReference type="Proteomes" id="UP000256514">
    <property type="component" value="Unassembled WGS sequence"/>
</dbReference>
<accession>A0A3D8IU43</accession>
<dbReference type="GO" id="GO:0009055">
    <property type="term" value="F:electron transfer activity"/>
    <property type="evidence" value="ECO:0007669"/>
    <property type="project" value="InterPro"/>
</dbReference>
<dbReference type="OrthoDB" id="9808312at2"/>
<comment type="caution">
    <text evidence="1">The sequence shown here is derived from an EMBL/GenBank/DDBJ whole genome shotgun (WGS) entry which is preliminary data.</text>
</comment>
<evidence type="ECO:0000313" key="2">
    <source>
        <dbReference type="Proteomes" id="UP000256514"/>
    </source>
</evidence>
<reference evidence="1 2" key="1">
    <citation type="submission" date="2018-04" db="EMBL/GenBank/DDBJ databases">
        <title>Novel Campyloabacter and Helicobacter Species and Strains.</title>
        <authorList>
            <person name="Mannion A.J."/>
            <person name="Shen Z."/>
            <person name="Fox J.G."/>
        </authorList>
    </citation>
    <scope>NUCLEOTIDE SEQUENCE [LARGE SCALE GENOMIC DNA]</scope>
    <source>
        <strain evidence="1 2">MIT 12-6600</strain>
    </source>
</reference>
<gene>
    <name evidence="1" type="ORF">CQA54_02615</name>
</gene>
<evidence type="ECO:0000313" key="1">
    <source>
        <dbReference type="EMBL" id="RDU68091.1"/>
    </source>
</evidence>
<proteinExistence type="predicted"/>
<dbReference type="AlphaFoldDB" id="A0A3D8IU43"/>
<name>A0A3D8IU43_9HELI</name>
<dbReference type="InterPro" id="IPR036909">
    <property type="entry name" value="Cyt_c-like_dom_sf"/>
</dbReference>
<organism evidence="1 2">
    <name type="scientific">Helicobacter equorum</name>
    <dbReference type="NCBI Taxonomy" id="361872"/>
    <lineage>
        <taxon>Bacteria</taxon>
        <taxon>Pseudomonadati</taxon>
        <taxon>Campylobacterota</taxon>
        <taxon>Epsilonproteobacteria</taxon>
        <taxon>Campylobacterales</taxon>
        <taxon>Helicobacteraceae</taxon>
        <taxon>Helicobacter</taxon>
    </lineage>
</organism>
<protein>
    <submittedName>
        <fullName evidence="1">p-cresol methylhydroxylase</fullName>
    </submittedName>
</protein>
<dbReference type="Gene3D" id="1.10.760.10">
    <property type="entry name" value="Cytochrome c-like domain"/>
    <property type="match status" value="1"/>
</dbReference>
<dbReference type="EMBL" id="NXLT01000002">
    <property type="protein sequence ID" value="RDU68091.1"/>
    <property type="molecule type" value="Genomic_DNA"/>
</dbReference>
<sequence length="44" mass="5164">MDLSADVVSAFVRYGKHSMPFFRKTEISDEELKYLGAYLSRNYK</sequence>
<dbReference type="GO" id="GO:0020037">
    <property type="term" value="F:heme binding"/>
    <property type="evidence" value="ECO:0007669"/>
    <property type="project" value="InterPro"/>
</dbReference>